<reference evidence="1" key="1">
    <citation type="journal article" date="2014" name="Front. Microbiol.">
        <title>High frequency of phylogenetically diverse reductive dehalogenase-homologous genes in deep subseafloor sedimentary metagenomes.</title>
        <authorList>
            <person name="Kawai M."/>
            <person name="Futagami T."/>
            <person name="Toyoda A."/>
            <person name="Takaki Y."/>
            <person name="Nishi S."/>
            <person name="Hori S."/>
            <person name="Arai W."/>
            <person name="Tsubouchi T."/>
            <person name="Morono Y."/>
            <person name="Uchiyama I."/>
            <person name="Ito T."/>
            <person name="Fujiyama A."/>
            <person name="Inagaki F."/>
            <person name="Takami H."/>
        </authorList>
    </citation>
    <scope>NUCLEOTIDE SEQUENCE</scope>
    <source>
        <strain evidence="1">Expedition CK06-06</strain>
    </source>
</reference>
<evidence type="ECO:0000313" key="1">
    <source>
        <dbReference type="EMBL" id="GAG61315.1"/>
    </source>
</evidence>
<dbReference type="EMBL" id="BART01002412">
    <property type="protein sequence ID" value="GAG61315.1"/>
    <property type="molecule type" value="Genomic_DNA"/>
</dbReference>
<sequence length="143" mass="15135">MNKCCCNAKSKLIYSCSGAANTGEMADQISRKLAKEGYGNMTCLASVGAHISGFVESAKRADENITIDGCSVACAKKILEHIGVTPTKSYTLTEMGVEKGKTPSNEEIISKISNKIKKDLPLKADQENNAEGDKNSGCSCCSC</sequence>
<proteinExistence type="predicted"/>
<accession>X0YY34</accession>
<dbReference type="AlphaFoldDB" id="X0YY34"/>
<evidence type="ECO:0008006" key="2">
    <source>
        <dbReference type="Google" id="ProtNLM"/>
    </source>
</evidence>
<gene>
    <name evidence="1" type="ORF">S01H4_07392</name>
</gene>
<dbReference type="PIRSF" id="PIRSF037181">
    <property type="entry name" value="DGC"/>
    <property type="match status" value="1"/>
</dbReference>
<comment type="caution">
    <text evidence="1">The sequence shown here is derived from an EMBL/GenBank/DDBJ whole genome shotgun (WGS) entry which is preliminary data.</text>
</comment>
<dbReference type="Pfam" id="PF08859">
    <property type="entry name" value="DGC"/>
    <property type="match status" value="1"/>
</dbReference>
<organism evidence="1">
    <name type="scientific">marine sediment metagenome</name>
    <dbReference type="NCBI Taxonomy" id="412755"/>
    <lineage>
        <taxon>unclassified sequences</taxon>
        <taxon>metagenomes</taxon>
        <taxon>ecological metagenomes</taxon>
    </lineage>
</organism>
<protein>
    <recommendedName>
        <fullName evidence="2">Zinc-binding protein</fullName>
    </recommendedName>
</protein>
<name>X0YY34_9ZZZZ</name>
<dbReference type="InterPro" id="IPR014958">
    <property type="entry name" value="DGC"/>
</dbReference>